<sequence length="159" mass="17873">MKLTGLFVTLIVLLAGLFAWGANSHPKEYFSDRCFANLTYDSSTKEEDFTFNGNIAFEFRTDKTGQFNLSGFMKSDGKTWTFSRYITFNYRNISANKYHITITGQAPMVHDNAPDNVSALAVKMLGLGGQYAVYLQRTDDNYFTIGIPLSPIMNCVIQS</sequence>
<dbReference type="RefSeq" id="WP_170123763.1">
    <property type="nucleotide sequence ID" value="NZ_QGTS01000006.1"/>
</dbReference>
<accession>A0A317Q2L8</accession>
<protein>
    <submittedName>
        <fullName evidence="1">FidL-like putative membrane protein</fullName>
    </submittedName>
</protein>
<dbReference type="EMBL" id="QGTS01000006">
    <property type="protein sequence ID" value="PWW09173.1"/>
    <property type="molecule type" value="Genomic_DNA"/>
</dbReference>
<proteinExistence type="predicted"/>
<reference evidence="1 2" key="1">
    <citation type="submission" date="2018-05" db="EMBL/GenBank/DDBJ databases">
        <title>Genomic Encyclopedia of Type Strains, Phase IV (KMG-IV): sequencing the most valuable type-strain genomes for metagenomic binning, comparative biology and taxonomic classification.</title>
        <authorList>
            <person name="Goeker M."/>
        </authorList>
    </citation>
    <scope>NUCLEOTIDE SEQUENCE [LARGE SCALE GENOMIC DNA]</scope>
    <source>
        <strain evidence="1 2">DSM 19579</strain>
    </source>
</reference>
<gene>
    <name evidence="1" type="ORF">DES37_106297</name>
</gene>
<evidence type="ECO:0000313" key="1">
    <source>
        <dbReference type="EMBL" id="PWW09173.1"/>
    </source>
</evidence>
<dbReference type="AlphaFoldDB" id="A0A317Q2L8"/>
<evidence type="ECO:0000313" key="2">
    <source>
        <dbReference type="Proteomes" id="UP000246744"/>
    </source>
</evidence>
<keyword evidence="2" id="KW-1185">Reference proteome</keyword>
<comment type="caution">
    <text evidence="1">The sequence shown here is derived from an EMBL/GenBank/DDBJ whole genome shotgun (WGS) entry which is preliminary data.</text>
</comment>
<name>A0A317Q2L8_9ENTR</name>
<organism evidence="1 2">
    <name type="scientific">Mangrovibacter plantisponsor</name>
    <dbReference type="NCBI Taxonomy" id="451513"/>
    <lineage>
        <taxon>Bacteria</taxon>
        <taxon>Pseudomonadati</taxon>
        <taxon>Pseudomonadota</taxon>
        <taxon>Gammaproteobacteria</taxon>
        <taxon>Enterobacterales</taxon>
        <taxon>Enterobacteriaceae</taxon>
        <taxon>Mangrovibacter</taxon>
    </lineage>
</organism>
<dbReference type="Proteomes" id="UP000246744">
    <property type="component" value="Unassembled WGS sequence"/>
</dbReference>